<dbReference type="EMBL" id="HBUF01060875">
    <property type="protein sequence ID" value="CAG6625784.1"/>
    <property type="molecule type" value="Transcribed_RNA"/>
</dbReference>
<organism evidence="1">
    <name type="scientific">Cacopsylla melanoneura</name>
    <dbReference type="NCBI Taxonomy" id="428564"/>
    <lineage>
        <taxon>Eukaryota</taxon>
        <taxon>Metazoa</taxon>
        <taxon>Ecdysozoa</taxon>
        <taxon>Arthropoda</taxon>
        <taxon>Hexapoda</taxon>
        <taxon>Insecta</taxon>
        <taxon>Pterygota</taxon>
        <taxon>Neoptera</taxon>
        <taxon>Paraneoptera</taxon>
        <taxon>Hemiptera</taxon>
        <taxon>Sternorrhyncha</taxon>
        <taxon>Psylloidea</taxon>
        <taxon>Psyllidae</taxon>
        <taxon>Psyllinae</taxon>
        <taxon>Cacopsylla</taxon>
    </lineage>
</organism>
<evidence type="ECO:0000313" key="1">
    <source>
        <dbReference type="EMBL" id="CAG6625791.1"/>
    </source>
</evidence>
<sequence length="167" mass="19900">MNIFVTSTCPKISAQALDNKRVVKMVLETAQLLSTAIFINNSDIKYDNIYKPTHIKHPCTIWASLSLGNWDWLFEHFVALYEEYSFRYYKQHASEKISPYLLKYRTNIKNGEMTAFANCTRSETLQIDFKHINNTCEAYKQYLNSKWYYDKSPPRWTNREPPLWYNN</sequence>
<accession>A0A8D8Q5Y5</accession>
<reference evidence="1" key="1">
    <citation type="submission" date="2021-05" db="EMBL/GenBank/DDBJ databases">
        <authorList>
            <person name="Alioto T."/>
            <person name="Alioto T."/>
            <person name="Gomez Garrido J."/>
        </authorList>
    </citation>
    <scope>NUCLEOTIDE SEQUENCE</scope>
</reference>
<protein>
    <submittedName>
        <fullName evidence="1">Uncharacterized protein</fullName>
    </submittedName>
</protein>
<dbReference type="EMBL" id="HBUF01060876">
    <property type="protein sequence ID" value="CAG6625791.1"/>
    <property type="molecule type" value="Transcribed_RNA"/>
</dbReference>
<dbReference type="EMBL" id="HBUF01060874">
    <property type="protein sequence ID" value="CAG6625776.1"/>
    <property type="molecule type" value="Transcribed_RNA"/>
</dbReference>
<dbReference type="InterPro" id="IPR004260">
    <property type="entry name" value="Pyr-dimer_DNA_glycosylase"/>
</dbReference>
<name>A0A8D8Q5Y5_9HEMI</name>
<proteinExistence type="predicted"/>
<dbReference type="AlphaFoldDB" id="A0A8D8Q5Y5"/>
<dbReference type="Pfam" id="PF03013">
    <property type="entry name" value="Pyr_excise"/>
    <property type="match status" value="1"/>
</dbReference>